<comment type="similarity">
    <text evidence="1">Belongs to the AB hydrolase superfamily.</text>
</comment>
<feature type="domain" description="AB hydrolase-1" evidence="2">
    <location>
        <begin position="341"/>
        <end position="552"/>
    </location>
</feature>
<proteinExistence type="inferred from homology"/>
<evidence type="ECO:0000313" key="3">
    <source>
        <dbReference type="EMBL" id="EKD17130.1"/>
    </source>
</evidence>
<dbReference type="InterPro" id="IPR029058">
    <property type="entry name" value="AB_hydrolase_fold"/>
</dbReference>
<evidence type="ECO:0000259" key="2">
    <source>
        <dbReference type="Pfam" id="PF00561"/>
    </source>
</evidence>
<dbReference type="SUPFAM" id="SSF53474">
    <property type="entry name" value="alpha/beta-Hydrolases"/>
    <property type="match status" value="1"/>
</dbReference>
<dbReference type="KEGG" id="mbe:MBM_04707"/>
<dbReference type="GO" id="GO:0016787">
    <property type="term" value="F:hydrolase activity"/>
    <property type="evidence" value="ECO:0007669"/>
    <property type="project" value="UniProtKB-KW"/>
</dbReference>
<organism evidence="3 4">
    <name type="scientific">Marssonina brunnea f. sp. multigermtubi (strain MB_m1)</name>
    <name type="common">Marssonina leaf spot fungus</name>
    <dbReference type="NCBI Taxonomy" id="1072389"/>
    <lineage>
        <taxon>Eukaryota</taxon>
        <taxon>Fungi</taxon>
        <taxon>Dikarya</taxon>
        <taxon>Ascomycota</taxon>
        <taxon>Pezizomycotina</taxon>
        <taxon>Leotiomycetes</taxon>
        <taxon>Helotiales</taxon>
        <taxon>Drepanopezizaceae</taxon>
        <taxon>Drepanopeziza</taxon>
    </lineage>
</organism>
<dbReference type="AlphaFoldDB" id="K1WHT9"/>
<evidence type="ECO:0000256" key="1">
    <source>
        <dbReference type="ARBA" id="ARBA00008645"/>
    </source>
</evidence>
<keyword evidence="3" id="KW-0378">Hydrolase</keyword>
<dbReference type="HOGENOM" id="CLU_021595_0_0_1"/>
<protein>
    <submittedName>
        <fullName evidence="3">Putative alpha/beta hydrolase</fullName>
    </submittedName>
</protein>
<dbReference type="STRING" id="1072389.K1WHT9"/>
<sequence>MSPTPGILYVTMQPKPSLPLDKFHDWYNNEHGPTRLRLPFVSNGFRYRANDLEVGSTGSAEKPEWMAIYDIADMAELTRDAYLRLRDPPVKSPREADTMKEITVDRKLYDHLQTWASKDFTALEEVQNEGRGNVVVAVFLTLQPGEENSVEIEKWYQEEHVHMLSKIPGWLRTRRFVTSSIDKSAAVEYLALHEYAPQNGLGGEEFQAAVSTDWSKKIMTGTSVVKGKRRRVYDLYYTFGPAPRYLASNLASWESSDVKSSITRTMPESSGGFGAIESFVTMRDGVELPYRLEGSQETDAPLIVLSNSILVDYGIWDGFLAAFFAVPANRKYRVLRYLTRGRSSSTGSEKVTVDVLAADIITLLDALRVKKAAAVIGVSLGGCTTLNTALKYPERVAAFISCDTSSKSPAGNSKAWGERIALAEKGNACAASGEKIVGDELAEITTRRWFVPESYDGGAMEKTCLRVKEMVKSNSLEGFKSSVNALFEYDLREAMRGSQVKGAFVVGSKDGVLPGTMKEMAAAYGEGAGAGAGAGAAYEVIDGAGHLPMVEKPGVFADVVTRFLG</sequence>
<dbReference type="eggNOG" id="ENOG502SIX3">
    <property type="taxonomic scope" value="Eukaryota"/>
</dbReference>
<dbReference type="InterPro" id="IPR000073">
    <property type="entry name" value="AB_hydrolase_1"/>
</dbReference>
<gene>
    <name evidence="3" type="ORF">MBM_04707</name>
</gene>
<evidence type="ECO:0000313" key="4">
    <source>
        <dbReference type="Proteomes" id="UP000006753"/>
    </source>
</evidence>
<dbReference type="EMBL" id="JH921437">
    <property type="protein sequence ID" value="EKD17130.1"/>
    <property type="molecule type" value="Genomic_DNA"/>
</dbReference>
<dbReference type="Pfam" id="PF00561">
    <property type="entry name" value="Abhydrolase_1"/>
    <property type="match status" value="1"/>
</dbReference>
<dbReference type="GeneID" id="18760642"/>
<reference evidence="3 4" key="1">
    <citation type="journal article" date="2012" name="BMC Genomics">
        <title>Sequencing the genome of Marssonina brunnea reveals fungus-poplar co-evolution.</title>
        <authorList>
            <person name="Zhu S."/>
            <person name="Cao Y.-Z."/>
            <person name="Jiang C."/>
            <person name="Tan B.-Y."/>
            <person name="Wang Z."/>
            <person name="Feng S."/>
            <person name="Zhang L."/>
            <person name="Su X.-H."/>
            <person name="Brejova B."/>
            <person name="Vinar T."/>
            <person name="Xu M."/>
            <person name="Wang M.-X."/>
            <person name="Zhang S.-G."/>
            <person name="Huang M.-R."/>
            <person name="Wu R."/>
            <person name="Zhou Y."/>
        </authorList>
    </citation>
    <scope>NUCLEOTIDE SEQUENCE [LARGE SCALE GENOMIC DNA]</scope>
    <source>
        <strain evidence="3 4">MB_m1</strain>
    </source>
</reference>
<keyword evidence="4" id="KW-1185">Reference proteome</keyword>
<name>K1WHT9_MARBU</name>
<accession>K1WHT9</accession>
<dbReference type="Gene3D" id="3.40.50.1820">
    <property type="entry name" value="alpha/beta hydrolase"/>
    <property type="match status" value="1"/>
</dbReference>
<dbReference type="Proteomes" id="UP000006753">
    <property type="component" value="Unassembled WGS sequence"/>
</dbReference>
<dbReference type="OMA" id="DWYNTEH"/>
<dbReference type="InParanoid" id="K1WHT9"/>
<dbReference type="OrthoDB" id="2851338at2759"/>
<dbReference type="PANTHER" id="PTHR43039">
    <property type="entry name" value="ESTERASE-RELATED"/>
    <property type="match status" value="1"/>
</dbReference>